<feature type="transmembrane region" description="Helical" evidence="1">
    <location>
        <begin position="43"/>
        <end position="70"/>
    </location>
</feature>
<evidence type="ECO:0000256" key="1">
    <source>
        <dbReference type="SAM" id="Phobius"/>
    </source>
</evidence>
<keyword evidence="3" id="KW-1185">Reference proteome</keyword>
<evidence type="ECO:0000313" key="3">
    <source>
        <dbReference type="Proteomes" id="UP000272238"/>
    </source>
</evidence>
<feature type="transmembrane region" description="Helical" evidence="1">
    <location>
        <begin position="82"/>
        <end position="104"/>
    </location>
</feature>
<organism evidence="2 3">
    <name type="scientific">Ureibacillus endophyticus</name>
    <dbReference type="NCBI Taxonomy" id="1978490"/>
    <lineage>
        <taxon>Bacteria</taxon>
        <taxon>Bacillati</taxon>
        <taxon>Bacillota</taxon>
        <taxon>Bacilli</taxon>
        <taxon>Bacillales</taxon>
        <taxon>Caryophanaceae</taxon>
        <taxon>Ureibacillus</taxon>
    </lineage>
</organism>
<dbReference type="PANTHER" id="PTHR40078">
    <property type="entry name" value="INTEGRAL MEMBRANE PROTEIN-RELATED"/>
    <property type="match status" value="1"/>
</dbReference>
<dbReference type="PANTHER" id="PTHR40078:SF1">
    <property type="entry name" value="INTEGRAL MEMBRANE PROTEIN"/>
    <property type="match status" value="1"/>
</dbReference>
<dbReference type="InterPro" id="IPR038750">
    <property type="entry name" value="YczE/YyaS-like"/>
</dbReference>
<evidence type="ECO:0000313" key="2">
    <source>
        <dbReference type="EMBL" id="RKQ18495.1"/>
    </source>
</evidence>
<dbReference type="EMBL" id="RBZN01000008">
    <property type="protein sequence ID" value="RKQ18495.1"/>
    <property type="molecule type" value="Genomic_DNA"/>
</dbReference>
<evidence type="ECO:0008006" key="4">
    <source>
        <dbReference type="Google" id="ProtNLM"/>
    </source>
</evidence>
<feature type="transmembrane region" description="Helical" evidence="1">
    <location>
        <begin position="110"/>
        <end position="132"/>
    </location>
</feature>
<gene>
    <name evidence="2" type="ORF">D8M03_05475</name>
</gene>
<name>A0A494Z818_9BACL</name>
<protein>
    <recommendedName>
        <fullName evidence="4">YitT family protein</fullName>
    </recommendedName>
</protein>
<dbReference type="Proteomes" id="UP000272238">
    <property type="component" value="Unassembled WGS sequence"/>
</dbReference>
<accession>A0A494Z818</accession>
<sequence length="227" mass="25302">MNHLNNTMKRVALYVIGLFLLAIGVSFSIQASLGVSPVSSLPYALALVSGLSVGVMTVVSNILFIVLQVFLTKRFDLRDFSLQLLISFLFGFYMDFSLFLVRLLPTPETIIMRSIFLIISLFIVAFALLAYFNVKLPLMPYDSLTYAISNRFQMHFPKAKITSDLINVGISLIVCLICIQSFGSVGIGTLISAYFIGKILGMLMKKFQEPLLNWLNSGEQEESTTEL</sequence>
<feature type="transmembrane region" description="Helical" evidence="1">
    <location>
        <begin position="12"/>
        <end position="31"/>
    </location>
</feature>
<dbReference type="Pfam" id="PF19700">
    <property type="entry name" value="DUF6198"/>
    <property type="match status" value="1"/>
</dbReference>
<dbReference type="RefSeq" id="WP_121213766.1">
    <property type="nucleotide sequence ID" value="NZ_JAMYWW010000001.1"/>
</dbReference>
<proteinExistence type="predicted"/>
<keyword evidence="1" id="KW-0472">Membrane</keyword>
<dbReference type="AlphaFoldDB" id="A0A494Z818"/>
<keyword evidence="1" id="KW-1133">Transmembrane helix</keyword>
<reference evidence="2 3" key="1">
    <citation type="journal article" date="2016" name="Antonie Van Leeuwenhoek">
        <title>Lysinibacillus endophyticus sp. nov., an indole-3-acetic acid producing endophytic bacterium isolated from corn root (Zea mays cv. Xinken-5).</title>
        <authorList>
            <person name="Yu J."/>
            <person name="Guan X."/>
            <person name="Liu C."/>
            <person name="Xiang W."/>
            <person name="Yu Z."/>
            <person name="Liu X."/>
            <person name="Wang G."/>
        </authorList>
    </citation>
    <scope>NUCLEOTIDE SEQUENCE [LARGE SCALE GENOMIC DNA]</scope>
    <source>
        <strain evidence="2 3">DSM 100506</strain>
    </source>
</reference>
<dbReference type="OrthoDB" id="87655at2"/>
<keyword evidence="1" id="KW-0812">Transmembrane</keyword>
<comment type="caution">
    <text evidence="2">The sequence shown here is derived from an EMBL/GenBank/DDBJ whole genome shotgun (WGS) entry which is preliminary data.</text>
</comment>
<feature type="transmembrane region" description="Helical" evidence="1">
    <location>
        <begin position="165"/>
        <end position="196"/>
    </location>
</feature>